<keyword evidence="2" id="KW-1185">Reference proteome</keyword>
<gene>
    <name evidence="1" type="ORF">N7532_004309</name>
</gene>
<name>A0A9W9FP54_9EURO</name>
<dbReference type="Proteomes" id="UP001149074">
    <property type="component" value="Unassembled WGS sequence"/>
</dbReference>
<protein>
    <submittedName>
        <fullName evidence="1">Uncharacterized protein</fullName>
    </submittedName>
</protein>
<dbReference type="AlphaFoldDB" id="A0A9W9FP54"/>
<accession>A0A9W9FP54</accession>
<evidence type="ECO:0000313" key="2">
    <source>
        <dbReference type="Proteomes" id="UP001149074"/>
    </source>
</evidence>
<reference evidence="1" key="1">
    <citation type="submission" date="2022-11" db="EMBL/GenBank/DDBJ databases">
        <authorList>
            <person name="Petersen C."/>
        </authorList>
    </citation>
    <scope>NUCLEOTIDE SEQUENCE</scope>
    <source>
        <strain evidence="1">IBT 30761</strain>
    </source>
</reference>
<dbReference type="EMBL" id="JAPQKI010000004">
    <property type="protein sequence ID" value="KAJ5103780.1"/>
    <property type="molecule type" value="Genomic_DNA"/>
</dbReference>
<dbReference type="RefSeq" id="XP_056477160.1">
    <property type="nucleotide sequence ID" value="XM_056616803.1"/>
</dbReference>
<comment type="caution">
    <text evidence="1">The sequence shown here is derived from an EMBL/GenBank/DDBJ whole genome shotgun (WGS) entry which is preliminary data.</text>
</comment>
<dbReference type="GeneID" id="81355782"/>
<reference evidence="1" key="2">
    <citation type="journal article" date="2023" name="IMA Fungus">
        <title>Comparative genomic study of the Penicillium genus elucidates a diverse pangenome and 15 lateral gene transfer events.</title>
        <authorList>
            <person name="Petersen C."/>
            <person name="Sorensen T."/>
            <person name="Nielsen M.R."/>
            <person name="Sondergaard T.E."/>
            <person name="Sorensen J.L."/>
            <person name="Fitzpatrick D.A."/>
            <person name="Frisvad J.C."/>
            <person name="Nielsen K.L."/>
        </authorList>
    </citation>
    <scope>NUCLEOTIDE SEQUENCE</scope>
    <source>
        <strain evidence="1">IBT 30761</strain>
    </source>
</reference>
<proteinExistence type="predicted"/>
<organism evidence="1 2">
    <name type="scientific">Penicillium argentinense</name>
    <dbReference type="NCBI Taxonomy" id="1131581"/>
    <lineage>
        <taxon>Eukaryota</taxon>
        <taxon>Fungi</taxon>
        <taxon>Dikarya</taxon>
        <taxon>Ascomycota</taxon>
        <taxon>Pezizomycotina</taxon>
        <taxon>Eurotiomycetes</taxon>
        <taxon>Eurotiomycetidae</taxon>
        <taxon>Eurotiales</taxon>
        <taxon>Aspergillaceae</taxon>
        <taxon>Penicillium</taxon>
    </lineage>
</organism>
<evidence type="ECO:0000313" key="1">
    <source>
        <dbReference type="EMBL" id="KAJ5103780.1"/>
    </source>
</evidence>
<sequence length="63" mass="7091">MAGSRLGWREIVKQVDVWAGRLWALVFCILGWKLGQPEAANSARSARQYTYSILTPGGLYNTY</sequence>